<organism evidence="3 4">
    <name type="scientific">Eubacterium ramulus</name>
    <dbReference type="NCBI Taxonomy" id="39490"/>
    <lineage>
        <taxon>Bacteria</taxon>
        <taxon>Bacillati</taxon>
        <taxon>Bacillota</taxon>
        <taxon>Clostridia</taxon>
        <taxon>Eubacteriales</taxon>
        <taxon>Eubacteriaceae</taxon>
        <taxon>Eubacterium</taxon>
    </lineage>
</organism>
<accession>A0A844E697</accession>
<feature type="domain" description="SipL SPOCS" evidence="2">
    <location>
        <begin position="357"/>
        <end position="427"/>
    </location>
</feature>
<feature type="domain" description="LysM" evidence="1">
    <location>
        <begin position="482"/>
        <end position="507"/>
    </location>
</feature>
<proteinExistence type="predicted"/>
<dbReference type="InterPro" id="IPR036779">
    <property type="entry name" value="LysM_dom_sf"/>
</dbReference>
<evidence type="ECO:0000313" key="3">
    <source>
        <dbReference type="EMBL" id="MSD17154.1"/>
    </source>
</evidence>
<reference evidence="3 4" key="1">
    <citation type="journal article" date="2019" name="Nat. Med.">
        <title>A library of human gut bacterial isolates paired with longitudinal multiomics data enables mechanistic microbiome research.</title>
        <authorList>
            <person name="Poyet M."/>
            <person name="Groussin M."/>
            <person name="Gibbons S.M."/>
            <person name="Avila-Pacheco J."/>
            <person name="Jiang X."/>
            <person name="Kearney S.M."/>
            <person name="Perrotta A.R."/>
            <person name="Berdy B."/>
            <person name="Zhao S."/>
            <person name="Lieberman T.D."/>
            <person name="Swanson P.K."/>
            <person name="Smith M."/>
            <person name="Roesemann S."/>
            <person name="Alexander J.E."/>
            <person name="Rich S.A."/>
            <person name="Livny J."/>
            <person name="Vlamakis H."/>
            <person name="Clish C."/>
            <person name="Bullock K."/>
            <person name="Deik A."/>
            <person name="Scott J."/>
            <person name="Pierce K.A."/>
            <person name="Xavier R.J."/>
            <person name="Alm E.J."/>
        </authorList>
    </citation>
    <scope>NUCLEOTIDE SEQUENCE [LARGE SCALE GENOMIC DNA]</scope>
    <source>
        <strain evidence="3 4">BIOML-A3</strain>
    </source>
</reference>
<protein>
    <submittedName>
        <fullName evidence="3">DUF3794 domain-containing protein</fullName>
    </submittedName>
</protein>
<evidence type="ECO:0000259" key="1">
    <source>
        <dbReference type="Pfam" id="PF01476"/>
    </source>
</evidence>
<dbReference type="InterPro" id="IPR018392">
    <property type="entry name" value="LysM"/>
</dbReference>
<dbReference type="Gene3D" id="3.10.350.10">
    <property type="entry name" value="LysM domain"/>
    <property type="match status" value="1"/>
</dbReference>
<evidence type="ECO:0000313" key="4">
    <source>
        <dbReference type="Proteomes" id="UP000431304"/>
    </source>
</evidence>
<dbReference type="AlphaFoldDB" id="A0A844E697"/>
<dbReference type="Pfam" id="PF01476">
    <property type="entry name" value="LysM"/>
    <property type="match status" value="1"/>
</dbReference>
<gene>
    <name evidence="3" type="ORF">GKE72_14025</name>
</gene>
<comment type="caution">
    <text evidence="3">The sequence shown here is derived from an EMBL/GenBank/DDBJ whole genome shotgun (WGS) entry which is preliminary data.</text>
</comment>
<dbReference type="EMBL" id="WKRA01000030">
    <property type="protein sequence ID" value="MSD17154.1"/>
    <property type="molecule type" value="Genomic_DNA"/>
</dbReference>
<dbReference type="Pfam" id="PF12673">
    <property type="entry name" value="SipL"/>
    <property type="match status" value="3"/>
</dbReference>
<name>A0A844E697_EUBRA</name>
<feature type="domain" description="SipL SPOCS" evidence="2">
    <location>
        <begin position="45"/>
        <end position="123"/>
    </location>
</feature>
<dbReference type="InterPro" id="IPR024300">
    <property type="entry name" value="SipL_SPOCS_dom"/>
</dbReference>
<dbReference type="RefSeq" id="WP_154315050.1">
    <property type="nucleotide sequence ID" value="NZ_WKRA01000030.1"/>
</dbReference>
<dbReference type="Proteomes" id="UP000431304">
    <property type="component" value="Unassembled WGS sequence"/>
</dbReference>
<sequence>MGVDVSMELRTEKVYTEEKKGPATTQLTFDETYHLPDYLPDFFSVILSRGQIRMDETKCSQGHVQVQGTLQFRVLYRTGQNEWNICSLEGEIPFHEMMTLDEAKEFDMAQTEAILEDLTVRMINARKLNIRALVEIKVWARERVELNIPVAIDSEYPLEELHNTEVYLELCYRGTERWNLKEEVRLPSNKPNIRQLLWQQHQLLGREIRVNQGNVQVQGEIQIFLLYLGMEEDRLQWLELRVPYQYELDVAEAESDMIPCVSGQEPVMICRVQEDTDGEERMLLLEADTPVELRLYREVKREQLVDAYSLERQLQLQTKQVKFPQLYMKNSARCRVNDSIEIEKQEAEILQLGAGFGTVEAEHWEVTEQGIHVEGTVWVSILYLTSSDAAPVGAAEGLVPFQYDVEIPEMKSSYQVELQTGLAHLSFLMKSGTELEVQAVVDIETLITKEKQSELITGTEDREYDINWLNHIPGIAGIRLQKPDDLWNIAKKFHTTVQDIKTVNELSEEKRTDGMKLLVVKK</sequence>
<evidence type="ECO:0000259" key="2">
    <source>
        <dbReference type="Pfam" id="PF12673"/>
    </source>
</evidence>
<feature type="domain" description="SipL SPOCS" evidence="2">
    <location>
        <begin position="193"/>
        <end position="262"/>
    </location>
</feature>